<dbReference type="EMBL" id="BQKI01000017">
    <property type="protein sequence ID" value="GJN09945.1"/>
    <property type="molecule type" value="Genomic_DNA"/>
</dbReference>
<dbReference type="AlphaFoldDB" id="A0AAV5DID0"/>
<proteinExistence type="predicted"/>
<dbReference type="Pfam" id="PF08268">
    <property type="entry name" value="FBA_3"/>
    <property type="match status" value="1"/>
</dbReference>
<reference evidence="2" key="2">
    <citation type="submission" date="2021-12" db="EMBL/GenBank/DDBJ databases">
        <title>Resequencing data analysis of finger millet.</title>
        <authorList>
            <person name="Hatakeyama M."/>
            <person name="Aluri S."/>
            <person name="Balachadran M.T."/>
            <person name="Sivarajan S.R."/>
            <person name="Poveda L."/>
            <person name="Shimizu-Inatsugi R."/>
            <person name="Schlapbach R."/>
            <person name="Sreeman S.M."/>
            <person name="Shimizu K.K."/>
        </authorList>
    </citation>
    <scope>NUCLEOTIDE SEQUENCE</scope>
</reference>
<dbReference type="Proteomes" id="UP001054889">
    <property type="component" value="Unassembled WGS sequence"/>
</dbReference>
<protein>
    <recommendedName>
        <fullName evidence="1">F-box associated beta-propeller type 3 domain-containing protein</fullName>
    </recommendedName>
</protein>
<comment type="caution">
    <text evidence="2">The sequence shown here is derived from an EMBL/GenBank/DDBJ whole genome shotgun (WGS) entry which is preliminary data.</text>
</comment>
<evidence type="ECO:0000259" key="1">
    <source>
        <dbReference type="Pfam" id="PF08268"/>
    </source>
</evidence>
<gene>
    <name evidence="2" type="primary">ga28001</name>
    <name evidence="2" type="ORF">PR202_ga28001</name>
</gene>
<feature type="domain" description="F-box associated beta-propeller type 3" evidence="1">
    <location>
        <begin position="28"/>
        <end position="127"/>
    </location>
</feature>
<dbReference type="InterPro" id="IPR013187">
    <property type="entry name" value="F-box-assoc_dom_typ3"/>
</dbReference>
<evidence type="ECO:0000313" key="2">
    <source>
        <dbReference type="EMBL" id="GJN09945.1"/>
    </source>
</evidence>
<reference evidence="2" key="1">
    <citation type="journal article" date="2018" name="DNA Res.">
        <title>Multiple hybrid de novo genome assembly of finger millet, an orphan allotetraploid crop.</title>
        <authorList>
            <person name="Hatakeyama M."/>
            <person name="Aluri S."/>
            <person name="Balachadran M.T."/>
            <person name="Sivarajan S.R."/>
            <person name="Patrignani A."/>
            <person name="Gruter S."/>
            <person name="Poveda L."/>
            <person name="Shimizu-Inatsugi R."/>
            <person name="Baeten J."/>
            <person name="Francoijs K.J."/>
            <person name="Nataraja K.N."/>
            <person name="Reddy Y.A.N."/>
            <person name="Phadnis S."/>
            <person name="Ravikumar R.L."/>
            <person name="Schlapbach R."/>
            <person name="Sreeman S.M."/>
            <person name="Shimizu K.K."/>
        </authorList>
    </citation>
    <scope>NUCLEOTIDE SEQUENCE</scope>
</reference>
<evidence type="ECO:0000313" key="3">
    <source>
        <dbReference type="Proteomes" id="UP001054889"/>
    </source>
</evidence>
<sequence>MEAGCIPSFDLEAECWNVTLQGPLNLIPEEADPLHYRDLTDRLSLSEIKGCLVTVHCNDQISTTNLWFLTDFENYVWSKKIIIQNEVVANNLIERVQVLWVLDEGKMILLVQTLSGAILQIYDPTNTAINVLNFDRNSLCSAGVGIYTKSLLLKC</sequence>
<organism evidence="2 3">
    <name type="scientific">Eleusine coracana subsp. coracana</name>
    <dbReference type="NCBI Taxonomy" id="191504"/>
    <lineage>
        <taxon>Eukaryota</taxon>
        <taxon>Viridiplantae</taxon>
        <taxon>Streptophyta</taxon>
        <taxon>Embryophyta</taxon>
        <taxon>Tracheophyta</taxon>
        <taxon>Spermatophyta</taxon>
        <taxon>Magnoliopsida</taxon>
        <taxon>Liliopsida</taxon>
        <taxon>Poales</taxon>
        <taxon>Poaceae</taxon>
        <taxon>PACMAD clade</taxon>
        <taxon>Chloridoideae</taxon>
        <taxon>Cynodonteae</taxon>
        <taxon>Eleusininae</taxon>
        <taxon>Eleusine</taxon>
    </lineage>
</organism>
<accession>A0AAV5DID0</accession>
<keyword evidence="3" id="KW-1185">Reference proteome</keyword>
<name>A0AAV5DID0_ELECO</name>